<dbReference type="AlphaFoldDB" id="K8WDI0"/>
<dbReference type="PATRIC" id="fig|1141660.3.peg.2196"/>
<evidence type="ECO:0000313" key="1">
    <source>
        <dbReference type="EMBL" id="EKT55507.1"/>
    </source>
</evidence>
<keyword evidence="2" id="KW-1185">Reference proteome</keyword>
<comment type="caution">
    <text evidence="1">The sequence shown here is derived from an EMBL/GenBank/DDBJ whole genome shotgun (WGS) entry which is preliminary data.</text>
</comment>
<dbReference type="HOGENOM" id="CLU_2571075_0_0_6"/>
<name>K8WDI0_9GAMM</name>
<dbReference type="Proteomes" id="UP000010290">
    <property type="component" value="Chromosome"/>
</dbReference>
<evidence type="ECO:0000313" key="2">
    <source>
        <dbReference type="Proteomes" id="UP000010290"/>
    </source>
</evidence>
<organism evidence="1 2">
    <name type="scientific">Providencia sneebia DSM 19967</name>
    <dbReference type="NCBI Taxonomy" id="1141660"/>
    <lineage>
        <taxon>Bacteria</taxon>
        <taxon>Pseudomonadati</taxon>
        <taxon>Pseudomonadota</taxon>
        <taxon>Gammaproteobacteria</taxon>
        <taxon>Enterobacterales</taxon>
        <taxon>Morganellaceae</taxon>
        <taxon>Providencia</taxon>
    </lineage>
</organism>
<accession>K8WDI0</accession>
<proteinExistence type="predicted"/>
<sequence>MKDPSSVIFMDLKAYSTKIVGDGEEMKICGLVNAKNSYGAYAGSRMFISHVTITGYRIETGFIAISSSNEEDKAILEMCNN</sequence>
<protein>
    <submittedName>
        <fullName evidence="1">Uncharacterized protein</fullName>
    </submittedName>
</protein>
<dbReference type="EMBL" id="AKKN01000010">
    <property type="protein sequence ID" value="EKT55507.1"/>
    <property type="molecule type" value="Genomic_DNA"/>
</dbReference>
<gene>
    <name evidence="1" type="ORF">OO7_11004</name>
</gene>
<reference evidence="1 2" key="1">
    <citation type="journal article" date="2012" name="BMC Genomics">
        <title>Comparative genomics of bacteria in the genus Providencia isolated from wild Drosophila melanogaster.</title>
        <authorList>
            <person name="Galac M.R."/>
            <person name="Lazzaro B.P."/>
        </authorList>
    </citation>
    <scope>NUCLEOTIDE SEQUENCE [LARGE SCALE GENOMIC DNA]</scope>
    <source>
        <strain evidence="1 2">DSM 19967</strain>
    </source>
</reference>